<accession>A0A2N6MNE9</accession>
<dbReference type="PANTHER" id="PTHR11938">
    <property type="entry name" value="FAD NADPH DEHYDROGENASE/OXIDOREDUCTASE"/>
    <property type="match status" value="1"/>
</dbReference>
<evidence type="ECO:0000313" key="19">
    <source>
        <dbReference type="Proteomes" id="UP000234966"/>
    </source>
</evidence>
<keyword evidence="13" id="KW-0003">3Fe-4S</keyword>
<dbReference type="InterPro" id="IPR002489">
    <property type="entry name" value="Glu_synth_asu_C"/>
</dbReference>
<dbReference type="GO" id="GO:0051538">
    <property type="term" value="F:3 iron, 4 sulfur cluster binding"/>
    <property type="evidence" value="ECO:0007669"/>
    <property type="project" value="UniProtKB-KW"/>
</dbReference>
<keyword evidence="10" id="KW-0408">Iron</keyword>
<evidence type="ECO:0000256" key="9">
    <source>
        <dbReference type="ARBA" id="ARBA00023002"/>
    </source>
</evidence>
<dbReference type="GO" id="GO:0006537">
    <property type="term" value="P:glutamate biosynthetic process"/>
    <property type="evidence" value="ECO:0007669"/>
    <property type="project" value="UniProtKB-KW"/>
</dbReference>
<dbReference type="Gene3D" id="3.60.20.10">
    <property type="entry name" value="Glutamine Phosphoribosylpyrophosphate, subunit 1, domain 1"/>
    <property type="match status" value="1"/>
</dbReference>
<keyword evidence="12" id="KW-0314">Glutamate biosynthesis</keyword>
<evidence type="ECO:0000256" key="3">
    <source>
        <dbReference type="ARBA" id="ARBA00009716"/>
    </source>
</evidence>
<proteinExistence type="inferred from homology"/>
<reference evidence="18 19" key="1">
    <citation type="submission" date="2017-07" db="EMBL/GenBank/DDBJ databases">
        <title>Genomes of Fischerella (Mastigocladus) sp. strains.</title>
        <authorList>
            <person name="Miller S.R."/>
        </authorList>
    </citation>
    <scope>NUCLEOTIDE SEQUENCE [LARGE SCALE GENOMIC DNA]</scope>
    <source>
        <strain evidence="18 19">CCMEE 5330</strain>
    </source>
</reference>
<keyword evidence="7" id="KW-0479">Metal-binding</keyword>
<dbReference type="GO" id="GO:0015930">
    <property type="term" value="F:glutamate synthase activity"/>
    <property type="evidence" value="ECO:0007669"/>
    <property type="project" value="InterPro"/>
</dbReference>
<dbReference type="GO" id="GO:0019676">
    <property type="term" value="P:ammonia assimilation cycle"/>
    <property type="evidence" value="ECO:0007669"/>
    <property type="project" value="TreeGrafter"/>
</dbReference>
<evidence type="ECO:0000256" key="10">
    <source>
        <dbReference type="ARBA" id="ARBA00023004"/>
    </source>
</evidence>
<feature type="coiled-coil region" evidence="15">
    <location>
        <begin position="890"/>
        <end position="917"/>
    </location>
</feature>
<dbReference type="InterPro" id="IPR006982">
    <property type="entry name" value="Glu_synth_centr_N"/>
</dbReference>
<dbReference type="InterPro" id="IPR002932">
    <property type="entry name" value="Glu_synthdom"/>
</dbReference>
<evidence type="ECO:0000256" key="7">
    <source>
        <dbReference type="ARBA" id="ARBA00022723"/>
    </source>
</evidence>
<keyword evidence="8" id="KW-0315">Glutamine amidotransferase</keyword>
<evidence type="ECO:0000256" key="1">
    <source>
        <dbReference type="ARBA" id="ARBA00001917"/>
    </source>
</evidence>
<keyword evidence="6" id="KW-0288">FMN</keyword>
<evidence type="ECO:0000256" key="8">
    <source>
        <dbReference type="ARBA" id="ARBA00022962"/>
    </source>
</evidence>
<evidence type="ECO:0000256" key="5">
    <source>
        <dbReference type="ARBA" id="ARBA00022630"/>
    </source>
</evidence>
<comment type="caution">
    <text evidence="18">The sequence shown here is derived from an EMBL/GenBank/DDBJ whole genome shotgun (WGS) entry which is preliminary data.</text>
</comment>
<dbReference type="InterPro" id="IPR050711">
    <property type="entry name" value="ET-N_metabolism_enzyme"/>
</dbReference>
<dbReference type="InterPro" id="IPR036485">
    <property type="entry name" value="Glu_synth_asu_C_sf"/>
</dbReference>
<evidence type="ECO:0000256" key="11">
    <source>
        <dbReference type="ARBA" id="ARBA00023014"/>
    </source>
</evidence>
<evidence type="ECO:0000259" key="17">
    <source>
        <dbReference type="PROSITE" id="PS51278"/>
    </source>
</evidence>
<dbReference type="PANTHER" id="PTHR11938:SF133">
    <property type="entry name" value="GLUTAMATE SYNTHASE (NADH)"/>
    <property type="match status" value="1"/>
</dbReference>
<keyword evidence="11" id="KW-0411">Iron-sulfur</keyword>
<keyword evidence="15" id="KW-0175">Coiled coil</keyword>
<dbReference type="CDD" id="cd00504">
    <property type="entry name" value="GXGXG"/>
    <property type="match status" value="1"/>
</dbReference>
<evidence type="ECO:0000256" key="16">
    <source>
        <dbReference type="SAM" id="MobiDB-lite"/>
    </source>
</evidence>
<evidence type="ECO:0000256" key="2">
    <source>
        <dbReference type="ARBA" id="ARBA00001927"/>
    </source>
</evidence>
<dbReference type="Gene3D" id="2.160.20.60">
    <property type="entry name" value="Glutamate synthase, alpha subunit, C-terminal domain"/>
    <property type="match status" value="1"/>
</dbReference>
<dbReference type="InterPro" id="IPR013785">
    <property type="entry name" value="Aldolase_TIM"/>
</dbReference>
<dbReference type="Pfam" id="PF00310">
    <property type="entry name" value="GATase_2"/>
    <property type="match status" value="1"/>
</dbReference>
<dbReference type="SUPFAM" id="SSF69336">
    <property type="entry name" value="Alpha subunit of glutamate synthase, C-terminal domain"/>
    <property type="match status" value="1"/>
</dbReference>
<dbReference type="Pfam" id="PF04898">
    <property type="entry name" value="Glu_syn_central"/>
    <property type="match status" value="1"/>
</dbReference>
<evidence type="ECO:0000256" key="6">
    <source>
        <dbReference type="ARBA" id="ARBA00022643"/>
    </source>
</evidence>
<comment type="cofactor">
    <cofactor evidence="2">
        <name>[3Fe-4S] cluster</name>
        <dbReference type="ChEBI" id="CHEBI:21137"/>
    </cofactor>
</comment>
<feature type="compositionally biased region" description="Low complexity" evidence="16">
    <location>
        <begin position="1279"/>
        <end position="1294"/>
    </location>
</feature>
<evidence type="ECO:0000256" key="14">
    <source>
        <dbReference type="ARBA" id="ARBA00029440"/>
    </source>
</evidence>
<evidence type="ECO:0000256" key="15">
    <source>
        <dbReference type="SAM" id="Coils"/>
    </source>
</evidence>
<dbReference type="Pfam" id="PF01645">
    <property type="entry name" value="Glu_synthase"/>
    <property type="match status" value="1"/>
</dbReference>
<dbReference type="Proteomes" id="UP000234966">
    <property type="component" value="Unassembled WGS sequence"/>
</dbReference>
<organism evidence="18 19">
    <name type="scientific">Fischerella thermalis CCMEE 5330</name>
    <dbReference type="NCBI Taxonomy" id="2019670"/>
    <lineage>
        <taxon>Bacteria</taxon>
        <taxon>Bacillati</taxon>
        <taxon>Cyanobacteriota</taxon>
        <taxon>Cyanophyceae</taxon>
        <taxon>Nostocales</taxon>
        <taxon>Hapalosiphonaceae</taxon>
        <taxon>Fischerella</taxon>
    </lineage>
</organism>
<dbReference type="SUPFAM" id="SSF51395">
    <property type="entry name" value="FMN-linked oxidoreductases"/>
    <property type="match status" value="1"/>
</dbReference>
<protein>
    <submittedName>
        <fullName evidence="18">Glutamate synthase</fullName>
    </submittedName>
</protein>
<dbReference type="GO" id="GO:0046872">
    <property type="term" value="F:metal ion binding"/>
    <property type="evidence" value="ECO:0007669"/>
    <property type="project" value="UniProtKB-KW"/>
</dbReference>
<keyword evidence="9" id="KW-0560">Oxidoreductase</keyword>
<dbReference type="InterPro" id="IPR029055">
    <property type="entry name" value="Ntn_hydrolases_N"/>
</dbReference>
<evidence type="ECO:0000256" key="13">
    <source>
        <dbReference type="ARBA" id="ARBA00023291"/>
    </source>
</evidence>
<feature type="domain" description="Glutamine amidotransferase type-2" evidence="17">
    <location>
        <begin position="47"/>
        <end position="420"/>
    </location>
</feature>
<dbReference type="Pfam" id="PF01493">
    <property type="entry name" value="GXGXG"/>
    <property type="match status" value="1"/>
</dbReference>
<dbReference type="PROSITE" id="PS51278">
    <property type="entry name" value="GATASE_TYPE_2"/>
    <property type="match status" value="1"/>
</dbReference>
<gene>
    <name evidence="18" type="ORF">CEN41_01735</name>
</gene>
<dbReference type="CDD" id="cd02808">
    <property type="entry name" value="GltS_FMN"/>
    <property type="match status" value="1"/>
</dbReference>
<comment type="pathway">
    <text evidence="14">Amino-acid biosynthesis.</text>
</comment>
<dbReference type="EMBL" id="NMQI01000031">
    <property type="protein sequence ID" value="PMB48279.1"/>
    <property type="molecule type" value="Genomic_DNA"/>
</dbReference>
<keyword evidence="4" id="KW-0028">Amino-acid biosynthesis</keyword>
<dbReference type="Gene3D" id="3.20.20.70">
    <property type="entry name" value="Aldolase class I"/>
    <property type="match status" value="2"/>
</dbReference>
<name>A0A2N6MNE9_9CYAN</name>
<dbReference type="InterPro" id="IPR017932">
    <property type="entry name" value="GATase_2_dom"/>
</dbReference>
<evidence type="ECO:0000256" key="4">
    <source>
        <dbReference type="ARBA" id="ARBA00022605"/>
    </source>
</evidence>
<keyword evidence="5" id="KW-0285">Flavoprotein</keyword>
<dbReference type="SUPFAM" id="SSF56235">
    <property type="entry name" value="N-terminal nucleophile aminohydrolases (Ntn hydrolases)"/>
    <property type="match status" value="1"/>
</dbReference>
<evidence type="ECO:0000313" key="18">
    <source>
        <dbReference type="EMBL" id="PMB48279.1"/>
    </source>
</evidence>
<comment type="cofactor">
    <cofactor evidence="1">
        <name>FMN</name>
        <dbReference type="ChEBI" id="CHEBI:58210"/>
    </cofactor>
</comment>
<sequence>MHGYSSFNDARPGGLTMSPLQPKKLPASALLQDLDLHPIDQLERDACALICSVRKGGQPTHGNVKRTIEALSRMGHRTGYINGEGDGVGVLTDIPRLLWSKWLSEAGMIASTASDRNFWVAHVMIPATDRPRAKNIVDVIIRSISETGLHILTDRPGNVNRLILGPNAEKNEPTFWQIAGINGQVPSQKLESTLFELQVRLEDELGVHFPSFSSHSVVYKVQGTIEILRRYYPELRDPDYASTVTMGHARYSTNTNSVFERVQPFNLLGHNGEFNTISRLRLEANMLDIPLPVNGSDSQDVDRLIHALIARHGLDLIEAMEYVFPPYQHDLIQNNPEIHAIYEEMRQSFGHFAQGPAAVASRMGNLLVFSVDSLGLRPLWFGETEKEYFASSERGVYYLDGMSVDAKPMGPGEKIALKITPGHKIEVMDYPAIQQHVYKRYLERHHPVQRDNTSIWAMTSPDPRSTGQFPMSFGNGKPTKVSTSEMQQVAAAASVAVAEAPRGDWRPNIAASVPWRQREVKLNTAAMAAFGWERYHLSLVETLAETGKEQIGSLGWDGPLAAMSHTRVNIADYFKETVAVVTNPAIDREREASQFSTRMVIGVRPHIAKPRQEGDLLVQIETPFLVGGHAAIGSPDVMQRVADKFGTLAIEQLFDVFGDRLVMLQMSAAMDENLETALERIAQEAVNRVRQGAQCILLDDSDVIDGTRLWLDPLLVVAAVDRALRLHDSEVNLRRSAGIVLRSGAMRDLHDIAMAISFGANAVNPYALYAAAVGIAPKGGSSSPSDEESYKVMCNVVKALTLGLQKVTSTIGCHELRGYGHSFSSIGLSKGVASVFDTPNYFGSEGRGLTWGMLRSDAEERAADLRGETKARLVNPDRLYPKMWKKIEDVALGEKTLEEYSTELQELENKIPVTINHVIHLKESGKPVPVEAVDLRIGNHNMPLIISAMSYGSQGELSYKAYAEAAYKLNTICINGEGGEMADVMGKYPRNRGQQVASARFGVNIGFLNSCDYIEIKIGQGAKPGEGGHLPGFKVTEQVAASRGTTPGVDLISPSNNHDLYSIEDLAQLIDELKTANPLARVSVKIPVVPGVGIIAVGVAKAGADIITITGYTGGTGAARAHALRHVGLPAEIGVWLAHRALLESGLRDAVEIWADGGMKSGRDAVKMICLGANRVGFGTLAMVAVGCTICRGCQDGTCHVGITTHVKTREEAELKGFKSFRPFEERGSADAIVTVFNMLAEEVRQLTAKLGATNPQELVGRADLLEQSAMHDRIDLSQLLKPAPKTPKKPAQPGGRRLSRPRNTVSRQITEVIKEYVRRGEYELTYDDDQVMAMDRALGTHLNGALKRGEIPASDQIEGINLSFSNSAVPGNGLGAFIDEPLNIVVEGGAQDGVAKGAKGGRITILKGLNHNGARLDGSVGKSFAYGAQGGLFIVQGNADTRACIRMSGADVIFGGEIKTPLNDELGGLAARANLKGYAFEYMTSGRALVLGDPGPWICAGMTGGVIYQRIQPEMNLTVDAIRRRLAPGATVDIMPVDEQGEKDIRDLLNIYIKTLELNNQSEATHHLYALLARPTVYFVKIAVPQRVN</sequence>
<comment type="similarity">
    <text evidence="3">Belongs to the glutamate synthase family.</text>
</comment>
<evidence type="ECO:0000256" key="12">
    <source>
        <dbReference type="ARBA" id="ARBA00023164"/>
    </source>
</evidence>
<feature type="region of interest" description="Disordered" evidence="16">
    <location>
        <begin position="1277"/>
        <end position="1305"/>
    </location>
</feature>